<dbReference type="InterPro" id="IPR021647">
    <property type="entry name" value="CusF_Ec"/>
</dbReference>
<reference evidence="1 2" key="1">
    <citation type="submission" date="2019-07" db="EMBL/GenBank/DDBJ databases">
        <title>Description of 53C-WASEF.</title>
        <authorList>
            <person name="Pitt A."/>
            <person name="Hahn M.W."/>
        </authorList>
    </citation>
    <scope>NUCLEOTIDE SEQUENCE [LARGE SCALE GENOMIC DNA]</scope>
    <source>
        <strain evidence="1 2">53C-WASEF</strain>
    </source>
</reference>
<organism evidence="1 2">
    <name type="scientific">Rariglobus hedericola</name>
    <dbReference type="NCBI Taxonomy" id="2597822"/>
    <lineage>
        <taxon>Bacteria</taxon>
        <taxon>Pseudomonadati</taxon>
        <taxon>Verrucomicrobiota</taxon>
        <taxon>Opitutia</taxon>
        <taxon>Opitutales</taxon>
        <taxon>Opitutaceae</taxon>
        <taxon>Rariglobus</taxon>
    </lineage>
</organism>
<dbReference type="InterPro" id="IPR042230">
    <property type="entry name" value="CusF_sf"/>
</dbReference>
<accession>A0A556QKG4</accession>
<dbReference type="Pfam" id="PF11604">
    <property type="entry name" value="CusF_Ec"/>
    <property type="match status" value="1"/>
</dbReference>
<dbReference type="Gene3D" id="2.40.50.320">
    <property type="entry name" value="Copper binding periplasmic protein CusF"/>
    <property type="match status" value="1"/>
</dbReference>
<dbReference type="AlphaFoldDB" id="A0A556QKG4"/>
<gene>
    <name evidence="1" type="ORF">FPL22_13665</name>
</gene>
<evidence type="ECO:0000313" key="2">
    <source>
        <dbReference type="Proteomes" id="UP000315648"/>
    </source>
</evidence>
<name>A0A556QKG4_9BACT</name>
<proteinExistence type="predicted"/>
<protein>
    <submittedName>
        <fullName evidence="1">Copper-binding protein</fullName>
    </submittedName>
</protein>
<comment type="caution">
    <text evidence="1">The sequence shown here is derived from an EMBL/GenBank/DDBJ whole genome shotgun (WGS) entry which is preliminary data.</text>
</comment>
<dbReference type="OrthoDB" id="9764969at2"/>
<dbReference type="Proteomes" id="UP000315648">
    <property type="component" value="Unassembled WGS sequence"/>
</dbReference>
<dbReference type="EMBL" id="VMBG01000002">
    <property type="protein sequence ID" value="TSJ77145.1"/>
    <property type="molecule type" value="Genomic_DNA"/>
</dbReference>
<sequence>MLPAAQVSTKPPARIQGGIGFESTISSLTPARRAASPLAPTPVRLLENPAHGLSPACSGCIPRPVQSRPLFLLLGLLTAASGVRAATDSPTFVVHNQLVAVPASTSASTRTETDARARVTLTDGRELTVWLAGEELLFDLTKGASYVLDPHATAGCPPVLVAFADNSALLVWRGRGEGDTRDLRTARFADGAWQPATTLNQDDWRTLDDPVGEGPAIDSRGSHVAVAWFTAAEGPRINVATSSNAGSQWLIPLRVDDIAPIGRVSIVLLDDGAQLVSWVERLETDYVILLRRISPQGTLSVPVQLARLAPDPGHPRLTRIKDGDTTPAQLRLAYTVSGQPVARLITLPDASLLAEADTCGCDPRPEDQRGYALKGRITDINPKAGTITLSHDDIPGLLKATTTIFKAAPDMITAAKPNSRVFARTERIGPDLWLFNVRTLVTP</sequence>
<evidence type="ECO:0000313" key="1">
    <source>
        <dbReference type="EMBL" id="TSJ77145.1"/>
    </source>
</evidence>
<keyword evidence="2" id="KW-1185">Reference proteome</keyword>